<dbReference type="Proteomes" id="UP000005536">
    <property type="component" value="Unassembled WGS sequence"/>
</dbReference>
<name>D4DQM3_NEIEG</name>
<dbReference type="AlphaFoldDB" id="D4DQM3"/>
<sequence>MVCFRWFETARVGQVLWRPSESGAVFQTAFCLRGSGVFDMIIICRLSA</sequence>
<protein>
    <submittedName>
        <fullName evidence="1">Uncharacterized protein</fullName>
    </submittedName>
</protein>
<evidence type="ECO:0000313" key="2">
    <source>
        <dbReference type="Proteomes" id="UP000005536"/>
    </source>
</evidence>
<dbReference type="EMBL" id="ADBF01000042">
    <property type="protein sequence ID" value="EFE49620.1"/>
    <property type="molecule type" value="Genomic_DNA"/>
</dbReference>
<organism evidence="1 2">
    <name type="scientific">Neisseria elongata subsp. glycolytica ATCC 29315</name>
    <dbReference type="NCBI Taxonomy" id="546263"/>
    <lineage>
        <taxon>Bacteria</taxon>
        <taxon>Pseudomonadati</taxon>
        <taxon>Pseudomonadota</taxon>
        <taxon>Betaproteobacteria</taxon>
        <taxon>Neisseriales</taxon>
        <taxon>Neisseriaceae</taxon>
        <taxon>Neisseria</taxon>
    </lineage>
</organism>
<comment type="caution">
    <text evidence="1">The sequence shown here is derived from an EMBL/GenBank/DDBJ whole genome shotgun (WGS) entry which is preliminary data.</text>
</comment>
<accession>D4DQM3</accession>
<evidence type="ECO:0000313" key="1">
    <source>
        <dbReference type="EMBL" id="EFE49620.1"/>
    </source>
</evidence>
<gene>
    <name evidence="1" type="ORF">NEIELOOT_01361</name>
</gene>
<proteinExistence type="predicted"/>
<reference evidence="1 2" key="1">
    <citation type="submission" date="2010-02" db="EMBL/GenBank/DDBJ databases">
        <authorList>
            <person name="Weinstock G."/>
            <person name="Sodergren E."/>
            <person name="Clifton S."/>
            <person name="Fulton L."/>
            <person name="Fulton B."/>
            <person name="Courtney L."/>
            <person name="Fronick C."/>
            <person name="Harrison M."/>
            <person name="Strong C."/>
            <person name="Farmer C."/>
            <person name="Delahaunty K."/>
            <person name="Markovic C."/>
            <person name="Hall O."/>
            <person name="Minx P."/>
            <person name="Tomlinson C."/>
            <person name="Mitreva M."/>
            <person name="Nelson J."/>
            <person name="Hou S."/>
            <person name="Wollam A."/>
            <person name="Pepin K.H."/>
            <person name="Johnson M."/>
            <person name="Bhonagiri V."/>
            <person name="Zhang X."/>
            <person name="Suruliraj S."/>
            <person name="Warren W."/>
            <person name="Chinwalla A."/>
            <person name="Mardis E.R."/>
            <person name="Wilson R.K."/>
        </authorList>
    </citation>
    <scope>NUCLEOTIDE SEQUENCE [LARGE SCALE GENOMIC DNA]</scope>
    <source>
        <strain evidence="1 2">ATCC 29315</strain>
    </source>
</reference>